<dbReference type="Proteomes" id="UP000033546">
    <property type="component" value="Unassembled WGS sequence"/>
</dbReference>
<dbReference type="AlphaFoldDB" id="A0A0F3NFQ4"/>
<organism evidence="1 2">
    <name type="scientific">Ehrlichia cf. muris str. EmCRT</name>
    <dbReference type="NCBI Taxonomy" id="1359167"/>
    <lineage>
        <taxon>Bacteria</taxon>
        <taxon>Pseudomonadati</taxon>
        <taxon>Pseudomonadota</taxon>
        <taxon>Alphaproteobacteria</taxon>
        <taxon>Rickettsiales</taxon>
        <taxon>Anaplasmataceae</taxon>
        <taxon>Ehrlichia</taxon>
    </lineage>
</organism>
<reference evidence="1 2" key="1">
    <citation type="submission" date="2015-02" db="EMBL/GenBank/DDBJ databases">
        <title>Genome Sequencing of Rickettsiales.</title>
        <authorList>
            <person name="Daugherty S.C."/>
            <person name="Su Q."/>
            <person name="Abolude K."/>
            <person name="Beier-Sexton M."/>
            <person name="Carlyon J.A."/>
            <person name="Carter R."/>
            <person name="Day N.P."/>
            <person name="Dumler S.J."/>
            <person name="Dyachenko V."/>
            <person name="Godinez A."/>
            <person name="Kurtti T.J."/>
            <person name="Lichay M."/>
            <person name="Mullins K.E."/>
            <person name="Ott S."/>
            <person name="Pappas-Brown V."/>
            <person name="Paris D.H."/>
            <person name="Patel P."/>
            <person name="Richards A.L."/>
            <person name="Sadzewicz L."/>
            <person name="Sears K."/>
            <person name="Seidman D."/>
            <person name="Sengamalay N."/>
            <person name="Stenos J."/>
            <person name="Tallon L.J."/>
            <person name="Vincent G."/>
            <person name="Fraser C.M."/>
            <person name="Munderloh U."/>
            <person name="Dunning-Hotopp J.C."/>
        </authorList>
    </citation>
    <scope>NUCLEOTIDE SEQUENCE [LARGE SCALE GENOMIC DNA]</scope>
    <source>
        <strain evidence="1 2">EmCRT</strain>
    </source>
</reference>
<proteinExistence type="predicted"/>
<gene>
    <name evidence="1" type="ORF">EMUCRT_0678</name>
</gene>
<sequence length="93" mass="10550">MNEELSLDESLDSAMRYVEKGCKTKIDAKMKACIKNEVKSAIPELNKVLTPLITSALNAEQKTLSQNQQEELVKHFIEIMMPHMQKIMVASDQ</sequence>
<dbReference type="EMBL" id="LANU01000002">
    <property type="protein sequence ID" value="KJV65724.1"/>
    <property type="molecule type" value="Genomic_DNA"/>
</dbReference>
<protein>
    <submittedName>
        <fullName evidence="1">Uncharacterized protein</fullName>
    </submittedName>
</protein>
<dbReference type="RefSeq" id="WP_045804968.1">
    <property type="nucleotide sequence ID" value="NZ_LANU01000002.1"/>
</dbReference>
<name>A0A0F3NFQ4_9RICK</name>
<dbReference type="PATRIC" id="fig|1359167.3.peg.654"/>
<comment type="caution">
    <text evidence="1">The sequence shown here is derived from an EMBL/GenBank/DDBJ whole genome shotgun (WGS) entry which is preliminary data.</text>
</comment>
<evidence type="ECO:0000313" key="2">
    <source>
        <dbReference type="Proteomes" id="UP000033546"/>
    </source>
</evidence>
<accession>A0A0F3NFQ4</accession>
<evidence type="ECO:0000313" key="1">
    <source>
        <dbReference type="EMBL" id="KJV65724.1"/>
    </source>
</evidence>